<sequence>MVLFIIIYKTAGYNRFNNTLKIAGRLAFVTIDNKKIGKRIREARVKRHLTQEELAEGAGVTVSYVANAESGNSCPSLDKLFEIADALSIWIGELLCDNVRESDWVFRKEIMETIKDCSEGERTALLYHLKFFKRILREDEELKETIRQWDRKKGKQPNE</sequence>
<name>A0A1E3AVN4_9FIRM</name>
<accession>A0A1E3AVN4</accession>
<feature type="domain" description="HTH cro/C1-type" evidence="2">
    <location>
        <begin position="40"/>
        <end position="94"/>
    </location>
</feature>
<dbReference type="InterPro" id="IPR001387">
    <property type="entry name" value="Cro/C1-type_HTH"/>
</dbReference>
<dbReference type="InterPro" id="IPR010982">
    <property type="entry name" value="Lambda_DNA-bd_dom_sf"/>
</dbReference>
<dbReference type="PROSITE" id="PS50943">
    <property type="entry name" value="HTH_CROC1"/>
    <property type="match status" value="1"/>
</dbReference>
<gene>
    <name evidence="4" type="ORF">BEH84_00457</name>
    <name evidence="3" type="ORF">BEI61_02089</name>
</gene>
<evidence type="ECO:0000256" key="1">
    <source>
        <dbReference type="ARBA" id="ARBA00023125"/>
    </source>
</evidence>
<evidence type="ECO:0000259" key="2">
    <source>
        <dbReference type="PROSITE" id="PS50943"/>
    </source>
</evidence>
<proteinExistence type="predicted"/>
<dbReference type="EMBL" id="MCGH01000002">
    <property type="protein sequence ID" value="ODM06200.1"/>
    <property type="molecule type" value="Genomic_DNA"/>
</dbReference>
<dbReference type="InterPro" id="IPR050807">
    <property type="entry name" value="TransReg_Diox_bact_type"/>
</dbReference>
<organism evidence="4 6">
    <name type="scientific">Eisenbergiella tayi</name>
    <dbReference type="NCBI Taxonomy" id="1432052"/>
    <lineage>
        <taxon>Bacteria</taxon>
        <taxon>Bacillati</taxon>
        <taxon>Bacillota</taxon>
        <taxon>Clostridia</taxon>
        <taxon>Lachnospirales</taxon>
        <taxon>Lachnospiraceae</taxon>
        <taxon>Eisenbergiella</taxon>
    </lineage>
</organism>
<dbReference type="Proteomes" id="UP000094067">
    <property type="component" value="Unassembled WGS sequence"/>
</dbReference>
<comment type="caution">
    <text evidence="4">The sequence shown here is derived from an EMBL/GenBank/DDBJ whole genome shotgun (WGS) entry which is preliminary data.</text>
</comment>
<dbReference type="EMBL" id="MCGI01000001">
    <property type="protein sequence ID" value="ODM12742.1"/>
    <property type="molecule type" value="Genomic_DNA"/>
</dbReference>
<dbReference type="SMART" id="SM00530">
    <property type="entry name" value="HTH_XRE"/>
    <property type="match status" value="1"/>
</dbReference>
<dbReference type="GO" id="GO:0005829">
    <property type="term" value="C:cytosol"/>
    <property type="evidence" value="ECO:0007669"/>
    <property type="project" value="TreeGrafter"/>
</dbReference>
<dbReference type="PANTHER" id="PTHR46797">
    <property type="entry name" value="HTH-TYPE TRANSCRIPTIONAL REGULATOR"/>
    <property type="match status" value="1"/>
</dbReference>
<dbReference type="GO" id="GO:0003700">
    <property type="term" value="F:DNA-binding transcription factor activity"/>
    <property type="evidence" value="ECO:0007669"/>
    <property type="project" value="TreeGrafter"/>
</dbReference>
<dbReference type="SUPFAM" id="SSF47413">
    <property type="entry name" value="lambda repressor-like DNA-binding domains"/>
    <property type="match status" value="1"/>
</dbReference>
<evidence type="ECO:0000313" key="4">
    <source>
        <dbReference type="EMBL" id="ODM12742.1"/>
    </source>
</evidence>
<reference evidence="5 6" key="1">
    <citation type="submission" date="2016-07" db="EMBL/GenBank/DDBJ databases">
        <title>Characterization of isolates of Eisenbergiella tayi derived from blood cultures, using whole genome sequencing.</title>
        <authorList>
            <person name="Burdz T."/>
            <person name="Wiebe D."/>
            <person name="Huynh C."/>
            <person name="Bernard K."/>
        </authorList>
    </citation>
    <scope>NUCLEOTIDE SEQUENCE [LARGE SCALE GENOMIC DNA]</scope>
    <source>
        <strain evidence="3 5">NML 110608</strain>
        <strain evidence="4 6">NML 120489</strain>
    </source>
</reference>
<evidence type="ECO:0000313" key="3">
    <source>
        <dbReference type="EMBL" id="ODM06200.1"/>
    </source>
</evidence>
<dbReference type="CDD" id="cd00093">
    <property type="entry name" value="HTH_XRE"/>
    <property type="match status" value="1"/>
</dbReference>
<dbReference type="Gene3D" id="1.10.260.40">
    <property type="entry name" value="lambda repressor-like DNA-binding domains"/>
    <property type="match status" value="1"/>
</dbReference>
<dbReference type="AlphaFoldDB" id="A0A1E3AVN4"/>
<dbReference type="Pfam" id="PF01381">
    <property type="entry name" value="HTH_3"/>
    <property type="match status" value="1"/>
</dbReference>
<dbReference type="GO" id="GO:0003677">
    <property type="term" value="F:DNA binding"/>
    <property type="evidence" value="ECO:0007669"/>
    <property type="project" value="UniProtKB-KW"/>
</dbReference>
<protein>
    <submittedName>
        <fullName evidence="4">Anaerobic benzoate catabolism transcriptional regulator</fullName>
    </submittedName>
</protein>
<dbReference type="Proteomes" id="UP000095003">
    <property type="component" value="Unassembled WGS sequence"/>
</dbReference>
<evidence type="ECO:0000313" key="5">
    <source>
        <dbReference type="Proteomes" id="UP000094067"/>
    </source>
</evidence>
<evidence type="ECO:0000313" key="6">
    <source>
        <dbReference type="Proteomes" id="UP000095003"/>
    </source>
</evidence>
<dbReference type="PANTHER" id="PTHR46797:SF1">
    <property type="entry name" value="METHYLPHOSPHONATE SYNTHASE"/>
    <property type="match status" value="1"/>
</dbReference>
<keyword evidence="1" id="KW-0238">DNA-binding</keyword>